<sequence length="165" mass="18790">MDQSTMPSDGGKNHPRHEKVWNRVTVCYVEISDAFPAMRDRTPDVEQYVATYEGLDFVSLRLQDAFDPNWWNAVHASSDDQRFAADMTSEAPAIKARLHFNLYAATVPPFLPRILTDCHRCTHRHRDAGPGTATTYCAAERLVSSRSWDVPYESGRLPHIWSIAR</sequence>
<accession>A0A4Y9Y9R0</accession>
<reference evidence="1 2" key="1">
    <citation type="submission" date="2019-01" db="EMBL/GenBank/DDBJ databases">
        <title>Genome sequencing of the rare red list fungi Fomitopsis rosea.</title>
        <authorList>
            <person name="Buettner E."/>
            <person name="Kellner H."/>
        </authorList>
    </citation>
    <scope>NUCLEOTIDE SEQUENCE [LARGE SCALE GENOMIC DNA]</scope>
    <source>
        <strain evidence="1 2">DSM 105464</strain>
    </source>
</reference>
<evidence type="ECO:0000313" key="2">
    <source>
        <dbReference type="Proteomes" id="UP000298390"/>
    </source>
</evidence>
<dbReference type="Proteomes" id="UP000298390">
    <property type="component" value="Unassembled WGS sequence"/>
</dbReference>
<evidence type="ECO:0000313" key="1">
    <source>
        <dbReference type="EMBL" id="TFY59306.1"/>
    </source>
</evidence>
<dbReference type="EMBL" id="SEKV01000310">
    <property type="protein sequence ID" value="TFY59306.1"/>
    <property type="molecule type" value="Genomic_DNA"/>
</dbReference>
<organism evidence="1 2">
    <name type="scientific">Rhodofomes roseus</name>
    <dbReference type="NCBI Taxonomy" id="34475"/>
    <lineage>
        <taxon>Eukaryota</taxon>
        <taxon>Fungi</taxon>
        <taxon>Dikarya</taxon>
        <taxon>Basidiomycota</taxon>
        <taxon>Agaricomycotina</taxon>
        <taxon>Agaricomycetes</taxon>
        <taxon>Polyporales</taxon>
        <taxon>Rhodofomes</taxon>
    </lineage>
</organism>
<protein>
    <submittedName>
        <fullName evidence="1">Uncharacterized protein</fullName>
    </submittedName>
</protein>
<comment type="caution">
    <text evidence="1">The sequence shown here is derived from an EMBL/GenBank/DDBJ whole genome shotgun (WGS) entry which is preliminary data.</text>
</comment>
<dbReference type="AlphaFoldDB" id="A0A4Y9Y9R0"/>
<name>A0A4Y9Y9R0_9APHY</name>
<gene>
    <name evidence="1" type="ORF">EVJ58_g5853</name>
</gene>
<dbReference type="STRING" id="34475.A0A4Y9Y9R0"/>
<proteinExistence type="predicted"/>